<reference evidence="2" key="1">
    <citation type="journal article" date="2019" name="Int. J. Syst. Evol. Microbiol.">
        <title>The Global Catalogue of Microorganisms (GCM) 10K type strain sequencing project: providing services to taxonomists for standard genome sequencing and annotation.</title>
        <authorList>
            <consortium name="The Broad Institute Genomics Platform"/>
            <consortium name="The Broad Institute Genome Sequencing Center for Infectious Disease"/>
            <person name="Wu L."/>
            <person name="Ma J."/>
        </authorList>
    </citation>
    <scope>NUCLEOTIDE SEQUENCE [LARGE SCALE GENOMIC DNA]</scope>
    <source>
        <strain evidence="2">KCTC 32998</strain>
    </source>
</reference>
<organism evidence="1 2">
    <name type="scientific">Salinicola rhizosphaerae</name>
    <dbReference type="NCBI Taxonomy" id="1443141"/>
    <lineage>
        <taxon>Bacteria</taxon>
        <taxon>Pseudomonadati</taxon>
        <taxon>Pseudomonadota</taxon>
        <taxon>Gammaproteobacteria</taxon>
        <taxon>Oceanospirillales</taxon>
        <taxon>Halomonadaceae</taxon>
        <taxon>Salinicola</taxon>
    </lineage>
</organism>
<sequence length="39" mass="4396">MKDKARIEYATPGCRASAPYRLAPPPTSDANVFHHLEQR</sequence>
<dbReference type="EMBL" id="BMZI01000001">
    <property type="protein sequence ID" value="GHB09254.1"/>
    <property type="molecule type" value="Genomic_DNA"/>
</dbReference>
<name>A0ABQ3DPR5_9GAMM</name>
<proteinExistence type="predicted"/>
<accession>A0ABQ3DPR5</accession>
<comment type="caution">
    <text evidence="1">The sequence shown here is derived from an EMBL/GenBank/DDBJ whole genome shotgun (WGS) entry which is preliminary data.</text>
</comment>
<dbReference type="Proteomes" id="UP000646745">
    <property type="component" value="Unassembled WGS sequence"/>
</dbReference>
<evidence type="ECO:0000313" key="1">
    <source>
        <dbReference type="EMBL" id="GHB09254.1"/>
    </source>
</evidence>
<evidence type="ECO:0000313" key="2">
    <source>
        <dbReference type="Proteomes" id="UP000646745"/>
    </source>
</evidence>
<protein>
    <submittedName>
        <fullName evidence="1">Uncharacterized protein</fullName>
    </submittedName>
</protein>
<keyword evidence="2" id="KW-1185">Reference proteome</keyword>
<gene>
    <name evidence="1" type="ORF">GCM10009038_03590</name>
</gene>